<keyword evidence="4" id="KW-0507">mRNA processing</keyword>
<dbReference type="PROSITE" id="PS51450">
    <property type="entry name" value="LRR"/>
    <property type="match status" value="1"/>
</dbReference>
<evidence type="ECO:0000259" key="10">
    <source>
        <dbReference type="SMART" id="SM00446"/>
    </source>
</evidence>
<evidence type="ECO:0000256" key="4">
    <source>
        <dbReference type="ARBA" id="ARBA00022728"/>
    </source>
</evidence>
<keyword evidence="3" id="KW-0433">Leucine-rich repeat</keyword>
<dbReference type="GO" id="GO:0005930">
    <property type="term" value="C:axoneme"/>
    <property type="evidence" value="ECO:0007669"/>
    <property type="project" value="UniProtKB-SubCell"/>
</dbReference>
<comment type="subcellular location">
    <subcellularLocation>
        <location evidence="2">Cytoplasm</location>
        <location evidence="2">Cytoskeleton</location>
        <location evidence="2">Cilium axoneme</location>
    </subcellularLocation>
    <subcellularLocation>
        <location evidence="1">Nucleus</location>
    </subcellularLocation>
</comment>
<evidence type="ECO:0000313" key="11">
    <source>
        <dbReference type="EMBL" id="GHP08716.1"/>
    </source>
</evidence>
<evidence type="ECO:0000256" key="9">
    <source>
        <dbReference type="SAM" id="MobiDB-lite"/>
    </source>
</evidence>
<evidence type="ECO:0000256" key="2">
    <source>
        <dbReference type="ARBA" id="ARBA00004430"/>
    </source>
</evidence>
<keyword evidence="4" id="KW-0747">Spliceosome</keyword>
<dbReference type="FunFam" id="3.80.10.10:FF:000026">
    <property type="entry name" value="U2 small nuclear ribonucleoprotein A"/>
    <property type="match status" value="1"/>
</dbReference>
<dbReference type="Proteomes" id="UP000660262">
    <property type="component" value="Unassembled WGS sequence"/>
</dbReference>
<evidence type="ECO:0000256" key="8">
    <source>
        <dbReference type="ARBA" id="ARBA00024196"/>
    </source>
</evidence>
<evidence type="ECO:0000256" key="3">
    <source>
        <dbReference type="ARBA" id="ARBA00022614"/>
    </source>
</evidence>
<accession>A0A830HMQ8</accession>
<comment type="similarity">
    <text evidence="8">Belongs to the U2 small nuclear ribonucleoprotein A family.</text>
</comment>
<evidence type="ECO:0000256" key="7">
    <source>
        <dbReference type="ARBA" id="ARBA00023242"/>
    </source>
</evidence>
<dbReference type="Pfam" id="PF14580">
    <property type="entry name" value="LRR_9"/>
    <property type="match status" value="1"/>
</dbReference>
<evidence type="ECO:0000256" key="1">
    <source>
        <dbReference type="ARBA" id="ARBA00004123"/>
    </source>
</evidence>
<dbReference type="AlphaFoldDB" id="A0A830HMQ8"/>
<dbReference type="GO" id="GO:0005681">
    <property type="term" value="C:spliceosomal complex"/>
    <property type="evidence" value="ECO:0007669"/>
    <property type="project" value="UniProtKB-KW"/>
</dbReference>
<feature type="region of interest" description="Disordered" evidence="9">
    <location>
        <begin position="161"/>
        <end position="188"/>
    </location>
</feature>
<dbReference type="GO" id="GO:0000398">
    <property type="term" value="P:mRNA splicing, via spliceosome"/>
    <property type="evidence" value="ECO:0007669"/>
    <property type="project" value="InterPro"/>
</dbReference>
<keyword evidence="7" id="KW-0539">Nucleus</keyword>
<keyword evidence="5" id="KW-0677">Repeat</keyword>
<dbReference type="EMBL" id="BNJQ01000022">
    <property type="protein sequence ID" value="GHP08716.1"/>
    <property type="molecule type" value="Genomic_DNA"/>
</dbReference>
<keyword evidence="6" id="KW-0508">mRNA splicing</keyword>
<dbReference type="PANTHER" id="PTHR10552:SF6">
    <property type="entry name" value="U2 SMALL NUCLEAR RIBONUCLEOPROTEIN A"/>
    <property type="match status" value="1"/>
</dbReference>
<name>A0A830HMQ8_9CHLO</name>
<dbReference type="SMART" id="SM00446">
    <property type="entry name" value="LRRcap"/>
    <property type="match status" value="1"/>
</dbReference>
<proteinExistence type="inferred from homology"/>
<dbReference type="InterPro" id="IPR032675">
    <property type="entry name" value="LRR_dom_sf"/>
</dbReference>
<dbReference type="GO" id="GO:0030620">
    <property type="term" value="F:U2 snRNA binding"/>
    <property type="evidence" value="ECO:0007669"/>
    <property type="project" value="InterPro"/>
</dbReference>
<protein>
    <recommendedName>
        <fullName evidence="10">U2A'/phosphoprotein 32 family A C-terminal domain-containing protein</fullName>
    </recommendedName>
</protein>
<dbReference type="InterPro" id="IPR044640">
    <property type="entry name" value="RU2A"/>
</dbReference>
<keyword evidence="12" id="KW-1185">Reference proteome</keyword>
<reference evidence="11" key="1">
    <citation type="submission" date="2020-10" db="EMBL/GenBank/DDBJ databases">
        <title>Unveiling of a novel bifunctional photoreceptor, Dualchrome1, isolated from a cosmopolitan green alga.</title>
        <authorList>
            <person name="Suzuki S."/>
            <person name="Kawachi M."/>
        </authorList>
    </citation>
    <scope>NUCLEOTIDE SEQUENCE</scope>
    <source>
        <strain evidence="11">NIES 2893</strain>
    </source>
</reference>
<evidence type="ECO:0000313" key="12">
    <source>
        <dbReference type="Proteomes" id="UP000660262"/>
    </source>
</evidence>
<dbReference type="PANTHER" id="PTHR10552">
    <property type="entry name" value="U2 SMALL NUCLEAR RIBONUCLEOPROTEIN A"/>
    <property type="match status" value="1"/>
</dbReference>
<evidence type="ECO:0000256" key="6">
    <source>
        <dbReference type="ARBA" id="ARBA00023187"/>
    </source>
</evidence>
<dbReference type="Gene3D" id="3.80.10.10">
    <property type="entry name" value="Ribonuclease Inhibitor"/>
    <property type="match status" value="1"/>
</dbReference>
<sequence length="222" mass="23929">MAAAGRLTAELITKSPQYMSCTDDYTLGLRAHKLAVIENLGATENQFDCIDLTDNDITRLDGFPTLRKVKALLISNNRVRRITPNLAERLPNLETLILTNNCLADVSELTPLAACKHLTVLSLLGNPVSEVAQYRLHVVRLLPQLKSLDFTRVKSGERKLAAGVGEPGVGPSSAQARGGGADASDNSEMAKRRAELKIAIANATSLDEVTKLEEELLALQSG</sequence>
<dbReference type="InterPro" id="IPR003603">
    <property type="entry name" value="U2A'_phosphoprotein32A_C"/>
</dbReference>
<dbReference type="SUPFAM" id="SSF52058">
    <property type="entry name" value="L domain-like"/>
    <property type="match status" value="1"/>
</dbReference>
<evidence type="ECO:0000256" key="5">
    <source>
        <dbReference type="ARBA" id="ARBA00022737"/>
    </source>
</evidence>
<dbReference type="InterPro" id="IPR001611">
    <property type="entry name" value="Leu-rich_rpt"/>
</dbReference>
<feature type="domain" description="U2A'/phosphoprotein 32 family A C-terminal" evidence="10">
    <location>
        <begin position="131"/>
        <end position="149"/>
    </location>
</feature>
<comment type="caution">
    <text evidence="11">The sequence shown here is derived from an EMBL/GenBank/DDBJ whole genome shotgun (WGS) entry which is preliminary data.</text>
</comment>
<gene>
    <name evidence="11" type="ORF">PPROV_000745300</name>
</gene>
<dbReference type="OrthoDB" id="433501at2759"/>
<organism evidence="11 12">
    <name type="scientific">Pycnococcus provasolii</name>
    <dbReference type="NCBI Taxonomy" id="41880"/>
    <lineage>
        <taxon>Eukaryota</taxon>
        <taxon>Viridiplantae</taxon>
        <taxon>Chlorophyta</taxon>
        <taxon>Pseudoscourfieldiophyceae</taxon>
        <taxon>Pseudoscourfieldiales</taxon>
        <taxon>Pycnococcaceae</taxon>
        <taxon>Pycnococcus</taxon>
    </lineage>
</organism>